<evidence type="ECO:0000256" key="6">
    <source>
        <dbReference type="SAM" id="MobiDB-lite"/>
    </source>
</evidence>
<reference evidence="10 12" key="2">
    <citation type="submission" date="2015-07" db="EMBL/GenBank/DDBJ databases">
        <title>Whole genome sequence of Ardenticatena maritima DSM 23922.</title>
        <authorList>
            <person name="Hemp J."/>
            <person name="Ward L.M."/>
            <person name="Pace L.A."/>
            <person name="Fischer W.W."/>
        </authorList>
    </citation>
    <scope>NUCLEOTIDE SEQUENCE [LARGE SCALE GENOMIC DNA]</scope>
    <source>
        <strain evidence="10 12">110S</strain>
    </source>
</reference>
<keyword evidence="11" id="KW-1185">Reference proteome</keyword>
<comment type="subunit">
    <text evidence="5">Part of the 50S ribosomal subunit; part of the 5S rRNA/L5/L18/L25 subcomplex. Contacts the 5S rRNA. Binds to the 5S rRNA independently of L5 and L18.</text>
</comment>
<name>A0A0M9UBF6_9CHLR</name>
<dbReference type="InterPro" id="IPR001021">
    <property type="entry name" value="Ribosomal_bL25_long"/>
</dbReference>
<keyword evidence="3 5" id="KW-0689">Ribosomal protein</keyword>
<evidence type="ECO:0000259" key="8">
    <source>
        <dbReference type="Pfam" id="PF14693"/>
    </source>
</evidence>
<evidence type="ECO:0000256" key="4">
    <source>
        <dbReference type="ARBA" id="ARBA00023274"/>
    </source>
</evidence>
<keyword evidence="4 5" id="KW-0687">Ribonucleoprotein</keyword>
<dbReference type="OrthoDB" id="9790002at2"/>
<reference evidence="11" key="3">
    <citation type="submission" date="2015-08" db="EMBL/GenBank/DDBJ databases">
        <title>Draft Genome Sequence of a Heterotrophic Facultative Anaerobic Bacterium Ardenticatena maritima Strain 110S.</title>
        <authorList>
            <person name="Kawaichi S."/>
            <person name="Yoshida T."/>
            <person name="Sako Y."/>
            <person name="Nakamura R."/>
        </authorList>
    </citation>
    <scope>NUCLEOTIDE SEQUENCE [LARGE SCALE GENOMIC DNA]</scope>
    <source>
        <strain evidence="11">110S</strain>
    </source>
</reference>
<evidence type="ECO:0000313" key="12">
    <source>
        <dbReference type="Proteomes" id="UP000050502"/>
    </source>
</evidence>
<keyword evidence="2 5" id="KW-0694">RNA-binding</keyword>
<dbReference type="GO" id="GO:0022625">
    <property type="term" value="C:cytosolic large ribosomal subunit"/>
    <property type="evidence" value="ECO:0007669"/>
    <property type="project" value="TreeGrafter"/>
</dbReference>
<dbReference type="GO" id="GO:0006412">
    <property type="term" value="P:translation"/>
    <property type="evidence" value="ECO:0007669"/>
    <property type="project" value="UniProtKB-UniRule"/>
</dbReference>
<comment type="function">
    <text evidence="5">This is one of the proteins that binds to the 5S RNA in the ribosome where it forms part of the central protuberance.</text>
</comment>
<dbReference type="InterPro" id="IPR011035">
    <property type="entry name" value="Ribosomal_bL25/Gln-tRNA_synth"/>
</dbReference>
<comment type="caution">
    <text evidence="9">The sequence shown here is derived from an EMBL/GenBank/DDBJ whole genome shotgun (WGS) entry which is preliminary data.</text>
</comment>
<comment type="similarity">
    <text evidence="5">Belongs to the bacterial ribosomal protein bL25 family. CTC subfamily.</text>
</comment>
<dbReference type="FunCoup" id="A0A0M9UBF6">
    <property type="interactions" value="305"/>
</dbReference>
<reference evidence="9 11" key="1">
    <citation type="journal article" date="2015" name="Genome Announc.">
        <title>Draft Genome Sequence of a Heterotrophic Facultative Anaerobic Thermophilic Bacterium, Ardenticatena maritima Strain 110ST.</title>
        <authorList>
            <person name="Kawaichi S."/>
            <person name="Yoshida T."/>
            <person name="Sako Y."/>
            <person name="Nakamura R."/>
        </authorList>
    </citation>
    <scope>NUCLEOTIDE SEQUENCE [LARGE SCALE GENOMIC DNA]</scope>
    <source>
        <strain evidence="9 11">110S</strain>
    </source>
</reference>
<dbReference type="SUPFAM" id="SSF50715">
    <property type="entry name" value="Ribosomal protein L25-like"/>
    <property type="match status" value="1"/>
</dbReference>
<organism evidence="9 11">
    <name type="scientific">Ardenticatena maritima</name>
    <dbReference type="NCBI Taxonomy" id="872965"/>
    <lineage>
        <taxon>Bacteria</taxon>
        <taxon>Bacillati</taxon>
        <taxon>Chloroflexota</taxon>
        <taxon>Ardenticatenia</taxon>
        <taxon>Ardenticatenales</taxon>
        <taxon>Ardenticatenaceae</taxon>
        <taxon>Ardenticatena</taxon>
    </lineage>
</organism>
<feature type="domain" description="Large ribosomal subunit protein bL25 beta" evidence="8">
    <location>
        <begin position="102"/>
        <end position="183"/>
    </location>
</feature>
<dbReference type="AlphaFoldDB" id="A0A0M9UBF6"/>
<dbReference type="Gene3D" id="2.170.120.20">
    <property type="entry name" value="Ribosomal protein L25, beta domain"/>
    <property type="match status" value="1"/>
</dbReference>
<dbReference type="Proteomes" id="UP000037784">
    <property type="component" value="Unassembled WGS sequence"/>
</dbReference>
<dbReference type="RefSeq" id="WP_054491659.1">
    <property type="nucleotide sequence ID" value="NZ_BBZA01000009.1"/>
</dbReference>
<dbReference type="GO" id="GO:0008097">
    <property type="term" value="F:5S rRNA binding"/>
    <property type="evidence" value="ECO:0007669"/>
    <property type="project" value="InterPro"/>
</dbReference>
<dbReference type="CDD" id="cd00495">
    <property type="entry name" value="Ribosomal_L25_TL5_CTC"/>
    <property type="match status" value="1"/>
</dbReference>
<gene>
    <name evidence="5" type="primary">rplY</name>
    <name evidence="5" type="synonym">ctc</name>
    <name evidence="9" type="ORF">ARMA_0130</name>
    <name evidence="10" type="ORF">SE16_07325</name>
</gene>
<evidence type="ECO:0000259" key="7">
    <source>
        <dbReference type="Pfam" id="PF01386"/>
    </source>
</evidence>
<protein>
    <recommendedName>
        <fullName evidence="5">Large ribosomal subunit protein bL25</fullName>
    </recommendedName>
    <alternativeName>
        <fullName evidence="5">General stress protein CTC</fullName>
    </alternativeName>
</protein>
<dbReference type="InterPro" id="IPR029751">
    <property type="entry name" value="Ribosomal_L25_dom"/>
</dbReference>
<dbReference type="Pfam" id="PF14693">
    <property type="entry name" value="Ribosomal_TL5_C"/>
    <property type="match status" value="1"/>
</dbReference>
<evidence type="ECO:0000256" key="1">
    <source>
        <dbReference type="ARBA" id="ARBA00022730"/>
    </source>
</evidence>
<dbReference type="PANTHER" id="PTHR33284:SF1">
    <property type="entry name" value="RIBOSOMAL PROTEIN L25_GLN-TRNA SYNTHETASE, ANTI-CODON-BINDING DOMAIN-CONTAINING PROTEIN"/>
    <property type="match status" value="1"/>
</dbReference>
<evidence type="ECO:0000313" key="9">
    <source>
        <dbReference type="EMBL" id="GAP61707.1"/>
    </source>
</evidence>
<dbReference type="InParanoid" id="A0A0M9UBF6"/>
<dbReference type="InterPro" id="IPR037121">
    <property type="entry name" value="Ribosomal_bL25_C"/>
</dbReference>
<dbReference type="PANTHER" id="PTHR33284">
    <property type="entry name" value="RIBOSOMAL PROTEIN L25/GLN-TRNA SYNTHETASE, ANTI-CODON-BINDING DOMAIN-CONTAINING PROTEIN"/>
    <property type="match status" value="1"/>
</dbReference>
<dbReference type="EMBL" id="BBZA01000009">
    <property type="protein sequence ID" value="GAP61707.1"/>
    <property type="molecule type" value="Genomic_DNA"/>
</dbReference>
<dbReference type="Pfam" id="PF01386">
    <property type="entry name" value="Ribosomal_L25p"/>
    <property type="match status" value="1"/>
</dbReference>
<evidence type="ECO:0000256" key="3">
    <source>
        <dbReference type="ARBA" id="ARBA00022980"/>
    </source>
</evidence>
<dbReference type="STRING" id="872965.SE16_07325"/>
<dbReference type="InterPro" id="IPR020930">
    <property type="entry name" value="Ribosomal_uL5_bac-type"/>
</dbReference>
<dbReference type="GO" id="GO:0003735">
    <property type="term" value="F:structural constituent of ribosome"/>
    <property type="evidence" value="ECO:0007669"/>
    <property type="project" value="InterPro"/>
</dbReference>
<feature type="domain" description="Large ribosomal subunit protein bL25 L25" evidence="7">
    <location>
        <begin position="5"/>
        <end position="93"/>
    </location>
</feature>
<dbReference type="Gene3D" id="2.40.240.10">
    <property type="entry name" value="Ribosomal Protein L25, Chain P"/>
    <property type="match status" value="1"/>
</dbReference>
<proteinExistence type="inferred from homology"/>
<dbReference type="InterPro" id="IPR020057">
    <property type="entry name" value="Ribosomal_bL25_b-dom"/>
</dbReference>
<accession>A0A0M9UBF6</accession>
<evidence type="ECO:0000256" key="2">
    <source>
        <dbReference type="ARBA" id="ARBA00022884"/>
    </source>
</evidence>
<feature type="region of interest" description="Disordered" evidence="6">
    <location>
        <begin position="191"/>
        <end position="217"/>
    </location>
</feature>
<evidence type="ECO:0000313" key="11">
    <source>
        <dbReference type="Proteomes" id="UP000037784"/>
    </source>
</evidence>
<dbReference type="EMBL" id="LGKN01000004">
    <property type="protein sequence ID" value="KPL88571.1"/>
    <property type="molecule type" value="Genomic_DNA"/>
</dbReference>
<evidence type="ECO:0000313" key="10">
    <source>
        <dbReference type="EMBL" id="KPL88571.1"/>
    </source>
</evidence>
<dbReference type="Proteomes" id="UP000050502">
    <property type="component" value="Unassembled WGS sequence"/>
</dbReference>
<keyword evidence="1 5" id="KW-0699">rRNA-binding</keyword>
<dbReference type="InterPro" id="IPR020056">
    <property type="entry name" value="Rbsml_bL25/Gln-tRNA_synth_N"/>
</dbReference>
<dbReference type="NCBIfam" id="TIGR00731">
    <property type="entry name" value="bL25_bact_ctc"/>
    <property type="match status" value="1"/>
</dbReference>
<sequence length="217" mass="23615">MGIELKAAPRTVLGKKVKQLRREGFIPGVVYGAALEEPISVQVDARELRKVLQQAGVSHLIDLRIEGRSRPVNVLVRDVQRDPVRQTLLHVDFLAVRMDEPVRIEVPIHLTGEPAPVAQNIALVSQVLEEIEVEALPAHLPSEIEVDVTDLLKEVGDVLTVADLPVPEGVEIITEGDIAVAVLEPLRAEEAVEAESTEAPAAAGDVEVIGEREEEEE</sequence>
<evidence type="ECO:0000256" key="5">
    <source>
        <dbReference type="HAMAP-Rule" id="MF_01334"/>
    </source>
</evidence>
<dbReference type="HAMAP" id="MF_01334">
    <property type="entry name" value="Ribosomal_bL25_CTC"/>
    <property type="match status" value="1"/>
</dbReference>